<evidence type="ECO:0000313" key="2">
    <source>
        <dbReference type="EMBL" id="MFC3959548.1"/>
    </source>
</evidence>
<comment type="caution">
    <text evidence="2">The sequence shown here is derived from an EMBL/GenBank/DDBJ whole genome shotgun (WGS) entry which is preliminary data.</text>
</comment>
<gene>
    <name evidence="2" type="ORF">ACFOUR_14385</name>
</gene>
<dbReference type="EMBL" id="JBHSAQ010000013">
    <property type="protein sequence ID" value="MFC3959548.1"/>
    <property type="molecule type" value="Genomic_DNA"/>
</dbReference>
<dbReference type="Pfam" id="PF24365">
    <property type="entry name" value="DUF7521"/>
    <property type="match status" value="1"/>
</dbReference>
<sequence length="107" mass="11540">MGSTPLSVWGSELPPEWVLGFQQVTQLVSVCVGLVIAYYAYRGYRRNESRPMLFLAAGFVLAFAVPFCVLVVYSIVPGVPVGAAVIASQTSQVLGLLTVLYAIRMPT</sequence>
<feature type="transmembrane region" description="Helical" evidence="1">
    <location>
        <begin position="81"/>
        <end position="103"/>
    </location>
</feature>
<evidence type="ECO:0000313" key="3">
    <source>
        <dbReference type="Proteomes" id="UP001595846"/>
    </source>
</evidence>
<keyword evidence="1" id="KW-1133">Transmembrane helix</keyword>
<dbReference type="Proteomes" id="UP001595846">
    <property type="component" value="Unassembled WGS sequence"/>
</dbReference>
<proteinExistence type="predicted"/>
<dbReference type="AlphaFoldDB" id="A0ABD5NRB0"/>
<evidence type="ECO:0000256" key="1">
    <source>
        <dbReference type="SAM" id="Phobius"/>
    </source>
</evidence>
<feature type="transmembrane region" description="Helical" evidence="1">
    <location>
        <begin position="20"/>
        <end position="41"/>
    </location>
</feature>
<feature type="transmembrane region" description="Helical" evidence="1">
    <location>
        <begin position="53"/>
        <end position="75"/>
    </location>
</feature>
<dbReference type="InterPro" id="IPR055943">
    <property type="entry name" value="DUF7521"/>
</dbReference>
<accession>A0ABD5NRB0</accession>
<name>A0ABD5NRB0_9EURY</name>
<keyword evidence="1" id="KW-0812">Transmembrane</keyword>
<keyword evidence="1" id="KW-0472">Membrane</keyword>
<protein>
    <submittedName>
        <fullName evidence="2">Uncharacterized protein</fullName>
    </submittedName>
</protein>
<dbReference type="RefSeq" id="WP_256533059.1">
    <property type="nucleotide sequence ID" value="NZ_CP101824.1"/>
</dbReference>
<dbReference type="GeneID" id="73902172"/>
<organism evidence="2 3">
    <name type="scientific">Halovivax cerinus</name>
    <dbReference type="NCBI Taxonomy" id="1487865"/>
    <lineage>
        <taxon>Archaea</taxon>
        <taxon>Methanobacteriati</taxon>
        <taxon>Methanobacteriota</taxon>
        <taxon>Stenosarchaea group</taxon>
        <taxon>Halobacteria</taxon>
        <taxon>Halobacteriales</taxon>
        <taxon>Natrialbaceae</taxon>
        <taxon>Halovivax</taxon>
    </lineage>
</organism>
<keyword evidence="3" id="KW-1185">Reference proteome</keyword>
<reference evidence="2 3" key="1">
    <citation type="journal article" date="2019" name="Int. J. Syst. Evol. Microbiol.">
        <title>The Global Catalogue of Microorganisms (GCM) 10K type strain sequencing project: providing services to taxonomists for standard genome sequencing and annotation.</title>
        <authorList>
            <consortium name="The Broad Institute Genomics Platform"/>
            <consortium name="The Broad Institute Genome Sequencing Center for Infectious Disease"/>
            <person name="Wu L."/>
            <person name="Ma J."/>
        </authorList>
    </citation>
    <scope>NUCLEOTIDE SEQUENCE [LARGE SCALE GENOMIC DNA]</scope>
    <source>
        <strain evidence="2 3">IBRC-M 10256</strain>
    </source>
</reference>